<dbReference type="InterPro" id="IPR035965">
    <property type="entry name" value="PAS-like_dom_sf"/>
</dbReference>
<evidence type="ECO:0000259" key="11">
    <source>
        <dbReference type="Pfam" id="PF13426"/>
    </source>
</evidence>
<dbReference type="SUPFAM" id="SSF55785">
    <property type="entry name" value="PYP-like sensor domain (PAS domain)"/>
    <property type="match status" value="1"/>
</dbReference>
<keyword evidence="4" id="KW-0630">Potassium</keyword>
<sequence>MPVRRGHVAPQNTYLDTIIRKFEVQHRKFLITNVRMKDCAIIFCNDGFCEMFGYSRVEIMQKPGTCDFLTGPATPESAMAQLAQALLGSEEMKVELLYYRKDGSSLPCLVDVVPVKNEEGAVAMFIMNFEELKDTAFKSGRGNANHRLSQDWFSSSRGKSFKLRLPSLRTMTLSQQSLAKEGIDPAIDDQSDGDSLAMKDFQGPLNENCIQPEAGEWEALIELGNKSDVQTVRDSIGHPPPSQEEVRLDPDLRYTNTKLTHAQSQDSFHSIRRASSVDNIELMRSKFEKKFREKRISSGNDGVKTLAILLLARENNLRISAPNHYPETLTKMYKCVVIGLDSSLHDFFSFPHSPLQFTQLGEDKSNVITNLITANY</sequence>
<dbReference type="GO" id="GO:0086013">
    <property type="term" value="P:membrane repolarization during cardiac muscle cell action potential"/>
    <property type="evidence" value="ECO:0007669"/>
    <property type="project" value="TreeGrafter"/>
</dbReference>
<evidence type="ECO:0000256" key="3">
    <source>
        <dbReference type="ARBA" id="ARBA00022692"/>
    </source>
</evidence>
<dbReference type="CDD" id="cd00130">
    <property type="entry name" value="PAS"/>
    <property type="match status" value="1"/>
</dbReference>
<dbReference type="PANTHER" id="PTHR10217:SF506">
    <property type="entry name" value="POTASSIUM VOLTAGE-GATED CHANNEL SUBFAMILY H MEMBER 2"/>
    <property type="match status" value="1"/>
</dbReference>
<evidence type="ECO:0000256" key="5">
    <source>
        <dbReference type="ARBA" id="ARBA00022882"/>
    </source>
</evidence>
<evidence type="ECO:0000313" key="12">
    <source>
        <dbReference type="EMBL" id="GCB64837.1"/>
    </source>
</evidence>
<proteinExistence type="predicted"/>
<keyword evidence="7" id="KW-0406">Ion transport</keyword>
<dbReference type="AlphaFoldDB" id="A0A401NVF3"/>
<keyword evidence="4" id="KW-0633">Potassium transport</keyword>
<comment type="subcellular location">
    <subcellularLocation>
        <location evidence="1">Membrane</location>
        <topology evidence="1">Multi-pass membrane protein</topology>
    </subcellularLocation>
</comment>
<keyword evidence="6" id="KW-1133">Transmembrane helix</keyword>
<keyword evidence="2" id="KW-0813">Transport</keyword>
<dbReference type="OrthoDB" id="432483at2759"/>
<evidence type="ECO:0000256" key="1">
    <source>
        <dbReference type="ARBA" id="ARBA00004141"/>
    </source>
</evidence>
<evidence type="ECO:0000256" key="10">
    <source>
        <dbReference type="ARBA" id="ARBA00034430"/>
    </source>
</evidence>
<name>A0A401NVF3_SCYTO</name>
<dbReference type="PANTHER" id="PTHR10217">
    <property type="entry name" value="VOLTAGE AND LIGAND GATED POTASSIUM CHANNEL"/>
    <property type="match status" value="1"/>
</dbReference>
<comment type="catalytic activity">
    <reaction evidence="10">
        <text>K(+)(in) = K(+)(out)</text>
        <dbReference type="Rhea" id="RHEA:29463"/>
        <dbReference type="ChEBI" id="CHEBI:29103"/>
    </reaction>
</comment>
<dbReference type="InterPro" id="IPR050818">
    <property type="entry name" value="KCNH_animal-type"/>
</dbReference>
<keyword evidence="5" id="KW-0851">Voltage-gated channel</keyword>
<dbReference type="EMBL" id="BFAA01001398">
    <property type="protein sequence ID" value="GCB64837.1"/>
    <property type="molecule type" value="Genomic_DNA"/>
</dbReference>
<evidence type="ECO:0000256" key="8">
    <source>
        <dbReference type="ARBA" id="ARBA00023136"/>
    </source>
</evidence>
<dbReference type="STRING" id="75743.A0A401NVF3"/>
<dbReference type="Proteomes" id="UP000288216">
    <property type="component" value="Unassembled WGS sequence"/>
</dbReference>
<evidence type="ECO:0000256" key="4">
    <source>
        <dbReference type="ARBA" id="ARBA00022826"/>
    </source>
</evidence>
<accession>A0A401NVF3</accession>
<dbReference type="GO" id="GO:0005242">
    <property type="term" value="F:inward rectifier potassium channel activity"/>
    <property type="evidence" value="ECO:0007669"/>
    <property type="project" value="TreeGrafter"/>
</dbReference>
<reference evidence="12 13" key="1">
    <citation type="journal article" date="2018" name="Nat. Ecol. Evol.">
        <title>Shark genomes provide insights into elasmobranch evolution and the origin of vertebrates.</title>
        <authorList>
            <person name="Hara Y"/>
            <person name="Yamaguchi K"/>
            <person name="Onimaru K"/>
            <person name="Kadota M"/>
            <person name="Koyanagi M"/>
            <person name="Keeley SD"/>
            <person name="Tatsumi K"/>
            <person name="Tanaka K"/>
            <person name="Motone F"/>
            <person name="Kageyama Y"/>
            <person name="Nozu R"/>
            <person name="Adachi N"/>
            <person name="Nishimura O"/>
            <person name="Nakagawa R"/>
            <person name="Tanegashima C"/>
            <person name="Kiyatake I"/>
            <person name="Matsumoto R"/>
            <person name="Murakumo K"/>
            <person name="Nishida K"/>
            <person name="Terakita A"/>
            <person name="Kuratani S"/>
            <person name="Sato K"/>
            <person name="Hyodo S Kuraku.S."/>
        </authorList>
    </citation>
    <scope>NUCLEOTIDE SEQUENCE [LARGE SCALE GENOMIC DNA]</scope>
</reference>
<evidence type="ECO:0000256" key="6">
    <source>
        <dbReference type="ARBA" id="ARBA00022989"/>
    </source>
</evidence>
<dbReference type="GO" id="GO:0060307">
    <property type="term" value="P:regulation of ventricular cardiac muscle cell membrane repolarization"/>
    <property type="evidence" value="ECO:0007669"/>
    <property type="project" value="TreeGrafter"/>
</dbReference>
<evidence type="ECO:0000256" key="7">
    <source>
        <dbReference type="ARBA" id="ARBA00023065"/>
    </source>
</evidence>
<organism evidence="12 13">
    <name type="scientific">Scyliorhinus torazame</name>
    <name type="common">Cloudy catshark</name>
    <name type="synonym">Catulus torazame</name>
    <dbReference type="NCBI Taxonomy" id="75743"/>
    <lineage>
        <taxon>Eukaryota</taxon>
        <taxon>Metazoa</taxon>
        <taxon>Chordata</taxon>
        <taxon>Craniata</taxon>
        <taxon>Vertebrata</taxon>
        <taxon>Chondrichthyes</taxon>
        <taxon>Elasmobranchii</taxon>
        <taxon>Galeomorphii</taxon>
        <taxon>Galeoidea</taxon>
        <taxon>Carcharhiniformes</taxon>
        <taxon>Scyliorhinidae</taxon>
        <taxon>Scyliorhinus</taxon>
    </lineage>
</organism>
<keyword evidence="4" id="KW-0631">Potassium channel</keyword>
<evidence type="ECO:0000256" key="2">
    <source>
        <dbReference type="ARBA" id="ARBA00022448"/>
    </source>
</evidence>
<dbReference type="Pfam" id="PF13426">
    <property type="entry name" value="PAS_9"/>
    <property type="match status" value="1"/>
</dbReference>
<dbReference type="GO" id="GO:0086091">
    <property type="term" value="P:regulation of heart rate by cardiac conduction"/>
    <property type="evidence" value="ECO:0007669"/>
    <property type="project" value="TreeGrafter"/>
</dbReference>
<dbReference type="InterPro" id="IPR000014">
    <property type="entry name" value="PAS"/>
</dbReference>
<keyword evidence="8" id="KW-0472">Membrane</keyword>
<dbReference type="NCBIfam" id="TIGR00229">
    <property type="entry name" value="sensory_box"/>
    <property type="match status" value="1"/>
</dbReference>
<evidence type="ECO:0000313" key="13">
    <source>
        <dbReference type="Proteomes" id="UP000288216"/>
    </source>
</evidence>
<protein>
    <recommendedName>
        <fullName evidence="11">PAS domain-containing protein</fullName>
    </recommendedName>
</protein>
<feature type="domain" description="PAS" evidence="11">
    <location>
        <begin position="37"/>
        <end position="130"/>
    </location>
</feature>
<dbReference type="FunFam" id="3.30.450.20:FF:000001">
    <property type="entry name" value="Potassium voltage-gated channel subfamily H member 7"/>
    <property type="match status" value="1"/>
</dbReference>
<keyword evidence="3" id="KW-0812">Transmembrane</keyword>
<comment type="caution">
    <text evidence="12">The sequence shown here is derived from an EMBL/GenBank/DDBJ whole genome shotgun (WGS) entry which is preliminary data.</text>
</comment>
<dbReference type="GO" id="GO:0005886">
    <property type="term" value="C:plasma membrane"/>
    <property type="evidence" value="ECO:0007669"/>
    <property type="project" value="TreeGrafter"/>
</dbReference>
<keyword evidence="13" id="KW-1185">Reference proteome</keyword>
<keyword evidence="9" id="KW-0407">Ion channel</keyword>
<dbReference type="Gene3D" id="3.30.450.20">
    <property type="entry name" value="PAS domain"/>
    <property type="match status" value="1"/>
</dbReference>
<gene>
    <name evidence="12" type="ORF">scyTo_0004679</name>
</gene>
<dbReference type="GO" id="GO:0034702">
    <property type="term" value="C:monoatomic ion channel complex"/>
    <property type="evidence" value="ECO:0007669"/>
    <property type="project" value="UniProtKB-KW"/>
</dbReference>
<evidence type="ECO:0000256" key="9">
    <source>
        <dbReference type="ARBA" id="ARBA00023303"/>
    </source>
</evidence>